<keyword evidence="3" id="KW-1185">Reference proteome</keyword>
<feature type="transmembrane region" description="Helical" evidence="1">
    <location>
        <begin position="213"/>
        <end position="230"/>
    </location>
</feature>
<gene>
    <name evidence="2" type="ORF">QNI29_08810</name>
</gene>
<proteinExistence type="predicted"/>
<dbReference type="Proteomes" id="UP001236652">
    <property type="component" value="Chromosome"/>
</dbReference>
<evidence type="ECO:0000313" key="2">
    <source>
        <dbReference type="EMBL" id="WIF99739.1"/>
    </source>
</evidence>
<sequence length="236" mass="26011">MFKKLLISDFKKLKRSWIWVFVVLGPLGVVLVQSLNFGLRYDYMTNTMYKDDIWSGLIQEVYYFSIAVIVIGMALITSLIGGMEHRAGAWKQLLSTPVKKTHVYLSKGVMGFILLLLSCVLLALGTAGLGILLQFGTAIPWVELLRFTFFPYLAALPFFAVFIYLAVHYKNQGVVIGVGILSLAVMGVGPAWSPSSWPMLPDEWVSSSLNVPLGIATGVCLIILASLLFAREDVNG</sequence>
<evidence type="ECO:0000313" key="3">
    <source>
        <dbReference type="Proteomes" id="UP001236652"/>
    </source>
</evidence>
<dbReference type="EMBL" id="CP126446">
    <property type="protein sequence ID" value="WIF99739.1"/>
    <property type="molecule type" value="Genomic_DNA"/>
</dbReference>
<organism evidence="2 3">
    <name type="scientific">Pontibacillus chungwhensis</name>
    <dbReference type="NCBI Taxonomy" id="265426"/>
    <lineage>
        <taxon>Bacteria</taxon>
        <taxon>Bacillati</taxon>
        <taxon>Bacillota</taxon>
        <taxon>Bacilli</taxon>
        <taxon>Bacillales</taxon>
        <taxon>Bacillaceae</taxon>
        <taxon>Pontibacillus</taxon>
    </lineage>
</organism>
<dbReference type="CDD" id="cd21809">
    <property type="entry name" value="ABC-2_lan_permease-like"/>
    <property type="match status" value="1"/>
</dbReference>
<feature type="transmembrane region" description="Helical" evidence="1">
    <location>
        <begin position="174"/>
        <end position="193"/>
    </location>
</feature>
<dbReference type="PANTHER" id="PTHR37305">
    <property type="entry name" value="INTEGRAL MEMBRANE PROTEIN-RELATED"/>
    <property type="match status" value="1"/>
</dbReference>
<name>A0ABY8V1W4_9BACI</name>
<feature type="transmembrane region" description="Helical" evidence="1">
    <location>
        <begin position="61"/>
        <end position="83"/>
    </location>
</feature>
<feature type="transmembrane region" description="Helical" evidence="1">
    <location>
        <begin position="16"/>
        <end position="41"/>
    </location>
</feature>
<dbReference type="Pfam" id="PF12730">
    <property type="entry name" value="ABC2_membrane_4"/>
    <property type="match status" value="1"/>
</dbReference>
<accession>A0ABY8V1W4</accession>
<keyword evidence="1" id="KW-0812">Transmembrane</keyword>
<feature type="transmembrane region" description="Helical" evidence="1">
    <location>
        <begin position="104"/>
        <end position="129"/>
    </location>
</feature>
<evidence type="ECO:0000256" key="1">
    <source>
        <dbReference type="SAM" id="Phobius"/>
    </source>
</evidence>
<dbReference type="RefSeq" id="WP_231416125.1">
    <property type="nucleotide sequence ID" value="NZ_CP126446.1"/>
</dbReference>
<keyword evidence="1" id="KW-1133">Transmembrane helix</keyword>
<reference evidence="2 3" key="1">
    <citation type="submission" date="2023-05" db="EMBL/GenBank/DDBJ databases">
        <title>Comparative genomics reveals the evidence of polycyclic aromatic hydrocarbons degradation in moderately halophilic genus Pontibacillus.</title>
        <authorList>
            <person name="Yang H."/>
            <person name="Qian Z."/>
        </authorList>
    </citation>
    <scope>NUCLEOTIDE SEQUENCE [LARGE SCALE GENOMIC DNA]</scope>
    <source>
        <strain evidence="3">HN14</strain>
    </source>
</reference>
<protein>
    <submittedName>
        <fullName evidence="2">ABC transporter permease</fullName>
    </submittedName>
</protein>
<keyword evidence="1" id="KW-0472">Membrane</keyword>
<feature type="transmembrane region" description="Helical" evidence="1">
    <location>
        <begin position="149"/>
        <end position="167"/>
    </location>
</feature>
<dbReference type="PANTHER" id="PTHR37305:SF1">
    <property type="entry name" value="MEMBRANE PROTEIN"/>
    <property type="match status" value="1"/>
</dbReference>